<evidence type="ECO:0000256" key="12">
    <source>
        <dbReference type="ARBA" id="ARBA00047671"/>
    </source>
</evidence>
<dbReference type="AlphaFoldDB" id="A0AA39WNE2"/>
<keyword evidence="10" id="KW-0030">Aminoacyl-tRNA synthetase</keyword>
<dbReference type="GO" id="GO:0005739">
    <property type="term" value="C:mitochondrion"/>
    <property type="evidence" value="ECO:0007669"/>
    <property type="project" value="TreeGrafter"/>
</dbReference>
<dbReference type="InterPro" id="IPR036621">
    <property type="entry name" value="Anticodon-bd_dom_sf"/>
</dbReference>
<comment type="catalytic activity">
    <reaction evidence="12">
        <text>tRNA(Pro) + L-proline + ATP = L-prolyl-tRNA(Pro) + AMP + diphosphate</text>
        <dbReference type="Rhea" id="RHEA:14305"/>
        <dbReference type="Rhea" id="RHEA-COMP:9700"/>
        <dbReference type="Rhea" id="RHEA-COMP:9702"/>
        <dbReference type="ChEBI" id="CHEBI:30616"/>
        <dbReference type="ChEBI" id="CHEBI:33019"/>
        <dbReference type="ChEBI" id="CHEBI:60039"/>
        <dbReference type="ChEBI" id="CHEBI:78442"/>
        <dbReference type="ChEBI" id="CHEBI:78532"/>
        <dbReference type="ChEBI" id="CHEBI:456215"/>
        <dbReference type="EC" id="6.1.1.15"/>
    </reaction>
</comment>
<evidence type="ECO:0000259" key="13">
    <source>
        <dbReference type="PROSITE" id="PS50862"/>
    </source>
</evidence>
<dbReference type="FunFam" id="3.30.930.10:FF:000066">
    <property type="entry name" value="Proline--tRNA ligase"/>
    <property type="match status" value="1"/>
</dbReference>
<dbReference type="InterPro" id="IPR002314">
    <property type="entry name" value="aa-tRNA-synt_IIb"/>
</dbReference>
<evidence type="ECO:0000256" key="3">
    <source>
        <dbReference type="ARBA" id="ARBA00011738"/>
    </source>
</evidence>
<evidence type="ECO:0000256" key="5">
    <source>
        <dbReference type="ARBA" id="ARBA00022490"/>
    </source>
</evidence>
<dbReference type="InterPro" id="IPR050062">
    <property type="entry name" value="Pro-tRNA_synthetase"/>
</dbReference>
<dbReference type="GO" id="GO:0004827">
    <property type="term" value="F:proline-tRNA ligase activity"/>
    <property type="evidence" value="ECO:0007669"/>
    <property type="project" value="UniProtKB-EC"/>
</dbReference>
<dbReference type="Gene3D" id="3.40.50.800">
    <property type="entry name" value="Anticodon-binding domain"/>
    <property type="match status" value="1"/>
</dbReference>
<evidence type="ECO:0000256" key="4">
    <source>
        <dbReference type="ARBA" id="ARBA00012831"/>
    </source>
</evidence>
<keyword evidence="8" id="KW-0067">ATP-binding</keyword>
<evidence type="ECO:0000313" key="14">
    <source>
        <dbReference type="EMBL" id="KAK0618618.1"/>
    </source>
</evidence>
<organism evidence="14 15">
    <name type="scientific">Bombardia bombarda</name>
    <dbReference type="NCBI Taxonomy" id="252184"/>
    <lineage>
        <taxon>Eukaryota</taxon>
        <taxon>Fungi</taxon>
        <taxon>Dikarya</taxon>
        <taxon>Ascomycota</taxon>
        <taxon>Pezizomycotina</taxon>
        <taxon>Sordariomycetes</taxon>
        <taxon>Sordariomycetidae</taxon>
        <taxon>Sordariales</taxon>
        <taxon>Lasiosphaeriaceae</taxon>
        <taxon>Bombardia</taxon>
    </lineage>
</organism>
<dbReference type="PANTHER" id="PTHR42753">
    <property type="entry name" value="MITOCHONDRIAL RIBOSOME PROTEIN L39/PROLYL-TRNA LIGASE FAMILY MEMBER"/>
    <property type="match status" value="1"/>
</dbReference>
<accession>A0AA39WNE2</accession>
<dbReference type="PROSITE" id="PS50862">
    <property type="entry name" value="AA_TRNA_LIGASE_II"/>
    <property type="match status" value="1"/>
</dbReference>
<dbReference type="InterPro" id="IPR004154">
    <property type="entry name" value="Anticodon-bd"/>
</dbReference>
<dbReference type="EMBL" id="JAULSR010000005">
    <property type="protein sequence ID" value="KAK0618618.1"/>
    <property type="molecule type" value="Genomic_DNA"/>
</dbReference>
<dbReference type="Pfam" id="PF03129">
    <property type="entry name" value="HGTP_anticodon"/>
    <property type="match status" value="1"/>
</dbReference>
<evidence type="ECO:0000256" key="6">
    <source>
        <dbReference type="ARBA" id="ARBA00022598"/>
    </source>
</evidence>
<keyword evidence="6" id="KW-0436">Ligase</keyword>
<dbReference type="SUPFAM" id="SSF55681">
    <property type="entry name" value="Class II aaRS and biotin synthetases"/>
    <property type="match status" value="1"/>
</dbReference>
<keyword evidence="5" id="KW-0963">Cytoplasm</keyword>
<evidence type="ECO:0000256" key="1">
    <source>
        <dbReference type="ARBA" id="ARBA00004496"/>
    </source>
</evidence>
<keyword evidence="15" id="KW-1185">Reference proteome</keyword>
<dbReference type="Proteomes" id="UP001174934">
    <property type="component" value="Unassembled WGS sequence"/>
</dbReference>
<keyword evidence="9" id="KW-0648">Protein biosynthesis</keyword>
<evidence type="ECO:0000256" key="2">
    <source>
        <dbReference type="ARBA" id="ARBA00008226"/>
    </source>
</evidence>
<protein>
    <recommendedName>
        <fullName evidence="4">proline--tRNA ligase</fullName>
        <ecNumber evidence="4">6.1.1.15</ecNumber>
    </recommendedName>
    <alternativeName>
        <fullName evidence="11">Prolyl-tRNA synthetase</fullName>
    </alternativeName>
</protein>
<dbReference type="Pfam" id="PF00587">
    <property type="entry name" value="tRNA-synt_2b"/>
    <property type="match status" value="1"/>
</dbReference>
<dbReference type="SUPFAM" id="SSF52954">
    <property type="entry name" value="Class II aaRS ABD-related"/>
    <property type="match status" value="1"/>
</dbReference>
<dbReference type="InterPro" id="IPR002316">
    <property type="entry name" value="Pro-tRNA-ligase_IIa"/>
</dbReference>
<keyword evidence="7" id="KW-0547">Nucleotide-binding</keyword>
<dbReference type="InterPro" id="IPR006195">
    <property type="entry name" value="aa-tRNA-synth_II"/>
</dbReference>
<evidence type="ECO:0000256" key="8">
    <source>
        <dbReference type="ARBA" id="ARBA00022840"/>
    </source>
</evidence>
<dbReference type="Gene3D" id="3.30.930.10">
    <property type="entry name" value="Bira Bifunctional Protein, Domain 2"/>
    <property type="match status" value="2"/>
</dbReference>
<dbReference type="GO" id="GO:0006433">
    <property type="term" value="P:prolyl-tRNA aminoacylation"/>
    <property type="evidence" value="ECO:0007669"/>
    <property type="project" value="InterPro"/>
</dbReference>
<comment type="subcellular location">
    <subcellularLocation>
        <location evidence="1">Cytoplasm</location>
    </subcellularLocation>
</comment>
<proteinExistence type="inferred from homology"/>
<name>A0AA39WNE2_9PEZI</name>
<dbReference type="EC" id="6.1.1.15" evidence="4"/>
<comment type="caution">
    <text evidence="14">The sequence shown here is derived from an EMBL/GenBank/DDBJ whole genome shotgun (WGS) entry which is preliminary data.</text>
</comment>
<comment type="similarity">
    <text evidence="2">Belongs to the class-II aminoacyl-tRNA synthetase family.</text>
</comment>
<reference evidence="14" key="1">
    <citation type="submission" date="2023-06" db="EMBL/GenBank/DDBJ databases">
        <title>Genome-scale phylogeny and comparative genomics of the fungal order Sordariales.</title>
        <authorList>
            <consortium name="Lawrence Berkeley National Laboratory"/>
            <person name="Hensen N."/>
            <person name="Bonometti L."/>
            <person name="Westerberg I."/>
            <person name="Brannstrom I.O."/>
            <person name="Guillou S."/>
            <person name="Cros-Aarteil S."/>
            <person name="Calhoun S."/>
            <person name="Haridas S."/>
            <person name="Kuo A."/>
            <person name="Mondo S."/>
            <person name="Pangilinan J."/>
            <person name="Riley R."/>
            <person name="LaButti K."/>
            <person name="Andreopoulos B."/>
            <person name="Lipzen A."/>
            <person name="Chen C."/>
            <person name="Yanf M."/>
            <person name="Daum C."/>
            <person name="Ng V."/>
            <person name="Clum A."/>
            <person name="Steindorff A."/>
            <person name="Ohm R."/>
            <person name="Martin F."/>
            <person name="Silar P."/>
            <person name="Natvig D."/>
            <person name="Lalanne C."/>
            <person name="Gautier V."/>
            <person name="Ament-velasquez S.L."/>
            <person name="Kruys A."/>
            <person name="Hutchinson M.I."/>
            <person name="Powell A.J."/>
            <person name="Barry K."/>
            <person name="Miller A.N."/>
            <person name="Grigoriev I.V."/>
            <person name="Debuchy R."/>
            <person name="Gladieux P."/>
            <person name="Thoren M.H."/>
            <person name="Johannesson H."/>
        </authorList>
    </citation>
    <scope>NUCLEOTIDE SEQUENCE</scope>
    <source>
        <strain evidence="14">SMH3391-2</strain>
    </source>
</reference>
<evidence type="ECO:0000256" key="9">
    <source>
        <dbReference type="ARBA" id="ARBA00022917"/>
    </source>
</evidence>
<sequence length="583" mass="64718">MRLPVGSRLPVVPRLSRVWVPSSGGIAAPGAEDAHAKLIRAGFLRPSHSGIFHMLPLGRRVQDKIERLVARHMEESLAASRVSLSSISAESLWEKSGRLQNVGSELFRFSDRKDVPYLLSPTHEEEITSLVARTVLSYKELPLRLYQITRKYRDEFRPRHGLLRGREFTMKDLYTFDTNIKSALETYDQVRAAYTKIFEELNLPVLAAKASSGDMGGDLSHEYLLPTKLGEDRVVSCDSCDYVINEEIAETPAIDKVTADTLYAVWRGITKDRSTLVNVWYPVRDAQLNSRGMGDYTDLDINIAAVKSVVPDLDAGIDNPLPLWSTAINGPEQTATGLVNVVDGRLPITFSDSLESSQPTVSVWPEELIRPSTSFPPVLVHRGMTPAGKVLNLLRIRSGDTCPQCSSGTLKAEKAIELGHTFHLGTRYSEPLEARVRVPASPNSVAMQMGCHGIGISRIIGALAEHMADNKGLNWPVSIAPYSCVIITGKDVDPGDAIDVYRQIMDTTKAVSERVDPVVDDRKESLPWKLKDADLIGFPIMVLLGREWRTSRRAEIQCRRLGIRDSVREVDLPDAVRRMHGIL</sequence>
<comment type="subunit">
    <text evidence="3">Homodimer.</text>
</comment>
<evidence type="ECO:0000313" key="15">
    <source>
        <dbReference type="Proteomes" id="UP001174934"/>
    </source>
</evidence>
<feature type="domain" description="Aminoacyl-transfer RNA synthetases class-II family profile" evidence="13">
    <location>
        <begin position="58"/>
        <end position="476"/>
    </location>
</feature>
<evidence type="ECO:0000256" key="11">
    <source>
        <dbReference type="ARBA" id="ARBA00029731"/>
    </source>
</evidence>
<dbReference type="PANTHER" id="PTHR42753:SF2">
    <property type="entry name" value="PROLINE--TRNA LIGASE"/>
    <property type="match status" value="1"/>
</dbReference>
<gene>
    <name evidence="14" type="ORF">B0T17DRAFT_538441</name>
</gene>
<dbReference type="InterPro" id="IPR045864">
    <property type="entry name" value="aa-tRNA-synth_II/BPL/LPL"/>
</dbReference>
<dbReference type="GO" id="GO:0005524">
    <property type="term" value="F:ATP binding"/>
    <property type="evidence" value="ECO:0007669"/>
    <property type="project" value="UniProtKB-KW"/>
</dbReference>
<evidence type="ECO:0000256" key="7">
    <source>
        <dbReference type="ARBA" id="ARBA00022741"/>
    </source>
</evidence>
<evidence type="ECO:0000256" key="10">
    <source>
        <dbReference type="ARBA" id="ARBA00023146"/>
    </source>
</evidence>
<dbReference type="PRINTS" id="PR01046">
    <property type="entry name" value="TRNASYNTHPRO"/>
</dbReference>